<organism evidence="2 3">
    <name type="scientific">Apodospora peruviana</name>
    <dbReference type="NCBI Taxonomy" id="516989"/>
    <lineage>
        <taxon>Eukaryota</taxon>
        <taxon>Fungi</taxon>
        <taxon>Dikarya</taxon>
        <taxon>Ascomycota</taxon>
        <taxon>Pezizomycotina</taxon>
        <taxon>Sordariomycetes</taxon>
        <taxon>Sordariomycetidae</taxon>
        <taxon>Sordariales</taxon>
        <taxon>Lasiosphaeriaceae</taxon>
        <taxon>Apodospora</taxon>
    </lineage>
</organism>
<protein>
    <submittedName>
        <fullName evidence="2">Uncharacterized protein</fullName>
    </submittedName>
</protein>
<keyword evidence="3" id="KW-1185">Reference proteome</keyword>
<dbReference type="EMBL" id="JAUEDM010000002">
    <property type="protein sequence ID" value="KAK3325468.1"/>
    <property type="molecule type" value="Genomic_DNA"/>
</dbReference>
<reference evidence="2" key="2">
    <citation type="submission" date="2023-06" db="EMBL/GenBank/DDBJ databases">
        <authorList>
            <consortium name="Lawrence Berkeley National Laboratory"/>
            <person name="Haridas S."/>
            <person name="Hensen N."/>
            <person name="Bonometti L."/>
            <person name="Westerberg I."/>
            <person name="Brannstrom I.O."/>
            <person name="Guillou S."/>
            <person name="Cros-Aarteil S."/>
            <person name="Calhoun S."/>
            <person name="Kuo A."/>
            <person name="Mondo S."/>
            <person name="Pangilinan J."/>
            <person name="Riley R."/>
            <person name="Labutti K."/>
            <person name="Andreopoulos B."/>
            <person name="Lipzen A."/>
            <person name="Chen C."/>
            <person name="Yanf M."/>
            <person name="Daum C."/>
            <person name="Ng V."/>
            <person name="Clum A."/>
            <person name="Steindorff A."/>
            <person name="Ohm R."/>
            <person name="Martin F."/>
            <person name="Silar P."/>
            <person name="Natvig D."/>
            <person name="Lalanne C."/>
            <person name="Gautier V."/>
            <person name="Ament-Velasquez S.L."/>
            <person name="Kruys A."/>
            <person name="Hutchinson M.I."/>
            <person name="Powell A.J."/>
            <person name="Barry K."/>
            <person name="Miller A.N."/>
            <person name="Grigoriev I.V."/>
            <person name="Debuchy R."/>
            <person name="Gladieux P."/>
            <person name="Thoren M.H."/>
            <person name="Johannesson H."/>
        </authorList>
    </citation>
    <scope>NUCLEOTIDE SEQUENCE</scope>
    <source>
        <strain evidence="2">CBS 118394</strain>
    </source>
</reference>
<name>A0AAE0IHU3_9PEZI</name>
<gene>
    <name evidence="2" type="ORF">B0H66DRAFT_124960</name>
</gene>
<feature type="region of interest" description="Disordered" evidence="1">
    <location>
        <begin position="255"/>
        <end position="274"/>
    </location>
</feature>
<feature type="compositionally biased region" description="Basic and acidic residues" evidence="1">
    <location>
        <begin position="386"/>
        <end position="399"/>
    </location>
</feature>
<feature type="compositionally biased region" description="Basic and acidic residues" evidence="1">
    <location>
        <begin position="294"/>
        <end position="312"/>
    </location>
</feature>
<evidence type="ECO:0000313" key="2">
    <source>
        <dbReference type="EMBL" id="KAK3325468.1"/>
    </source>
</evidence>
<feature type="compositionally biased region" description="Polar residues" evidence="1">
    <location>
        <begin position="1"/>
        <end position="16"/>
    </location>
</feature>
<feature type="region of interest" description="Disordered" evidence="1">
    <location>
        <begin position="1"/>
        <end position="75"/>
    </location>
</feature>
<evidence type="ECO:0000313" key="3">
    <source>
        <dbReference type="Proteomes" id="UP001283341"/>
    </source>
</evidence>
<dbReference type="AlphaFoldDB" id="A0AAE0IHU3"/>
<accession>A0AAE0IHU3</accession>
<feature type="region of interest" description="Disordered" evidence="1">
    <location>
        <begin position="293"/>
        <end position="314"/>
    </location>
</feature>
<reference evidence="2" key="1">
    <citation type="journal article" date="2023" name="Mol. Phylogenet. Evol.">
        <title>Genome-scale phylogeny and comparative genomics of the fungal order Sordariales.</title>
        <authorList>
            <person name="Hensen N."/>
            <person name="Bonometti L."/>
            <person name="Westerberg I."/>
            <person name="Brannstrom I.O."/>
            <person name="Guillou S."/>
            <person name="Cros-Aarteil S."/>
            <person name="Calhoun S."/>
            <person name="Haridas S."/>
            <person name="Kuo A."/>
            <person name="Mondo S."/>
            <person name="Pangilinan J."/>
            <person name="Riley R."/>
            <person name="LaButti K."/>
            <person name="Andreopoulos B."/>
            <person name="Lipzen A."/>
            <person name="Chen C."/>
            <person name="Yan M."/>
            <person name="Daum C."/>
            <person name="Ng V."/>
            <person name="Clum A."/>
            <person name="Steindorff A."/>
            <person name="Ohm R.A."/>
            <person name="Martin F."/>
            <person name="Silar P."/>
            <person name="Natvig D.O."/>
            <person name="Lalanne C."/>
            <person name="Gautier V."/>
            <person name="Ament-Velasquez S.L."/>
            <person name="Kruys A."/>
            <person name="Hutchinson M.I."/>
            <person name="Powell A.J."/>
            <person name="Barry K."/>
            <person name="Miller A.N."/>
            <person name="Grigoriev I.V."/>
            <person name="Debuchy R."/>
            <person name="Gladieux P."/>
            <person name="Hiltunen Thoren M."/>
            <person name="Johannesson H."/>
        </authorList>
    </citation>
    <scope>NUCLEOTIDE SEQUENCE</scope>
    <source>
        <strain evidence="2">CBS 118394</strain>
    </source>
</reference>
<sequence>MASTTVVCSKKSTMSSLKIRHFDRQEASQRQASENAPSAPCQPKRSSDLPFDAKSTVRPHNPSSDYQSSIDEMANALLDDTTDVAGCGVGPQNIGRPAPDNPPLPENLSYPQVVHDHPLTQHEEEYEDEEDQLVTSRKTRPTPASCYRFSPTAPRRSSKRHRRVSTRQPRMSPKSSGGVGPVRNLPKSTTGALNPLRMNPTKLSSSSSMPLTKLMGTTGACPPSASNEQTMDCNQISQKIEMMLAATEALKPQSKVSIPSSSTTSKVPRAGKKQSLLKKVSNAFTDRFLAKGSKGKEVEKEMEKDNGSDNGKDVQAQLSNILPPIPLADQTSPITAIEMRLNEGKNLNKGKVQKMVGGYIQRKPLPGGGNSLRQHISPEDPFSESSDSKRPPTEFENRLRANSVDDSVIQRLPDQNPFESEGIMESSLDSILDTAPVASSTPRARPAHIRLASECSIQHLRNRSGGLSYGIRPAAMISDPNIPLEREPQKHWTEPMGRDTGDCMEGVHHQHPRPKPSRALSYIPVVENWQMKKHPSPAKQDLDLMMKEFSQKYPNMVGRPAASHDETDELAYSSYSSPDSYHSGFSDGKPLISDKGLWEGNKNFNRQSRKQHGPVNRASVQGKPVRKATLMAVAGLRPSQTEVQLGHPEFAHHMAVDELQMDPPVTKHGYTSPLGSLEFF</sequence>
<evidence type="ECO:0000256" key="1">
    <source>
        <dbReference type="SAM" id="MobiDB-lite"/>
    </source>
</evidence>
<comment type="caution">
    <text evidence="2">The sequence shown here is derived from an EMBL/GenBank/DDBJ whole genome shotgun (WGS) entry which is preliminary data.</text>
</comment>
<feature type="region of interest" description="Disordered" evidence="1">
    <location>
        <begin position="360"/>
        <end position="402"/>
    </location>
</feature>
<proteinExistence type="predicted"/>
<dbReference type="Proteomes" id="UP001283341">
    <property type="component" value="Unassembled WGS sequence"/>
</dbReference>
<feature type="region of interest" description="Disordered" evidence="1">
    <location>
        <begin position="86"/>
        <end position="105"/>
    </location>
</feature>
<feature type="compositionally biased region" description="Polar residues" evidence="1">
    <location>
        <begin position="166"/>
        <end position="175"/>
    </location>
</feature>
<feature type="compositionally biased region" description="Low complexity" evidence="1">
    <location>
        <begin position="255"/>
        <end position="268"/>
    </location>
</feature>
<feature type="compositionally biased region" description="Basic residues" evidence="1">
    <location>
        <begin position="156"/>
        <end position="165"/>
    </location>
</feature>
<feature type="region of interest" description="Disordered" evidence="1">
    <location>
        <begin position="122"/>
        <end position="209"/>
    </location>
</feature>
<feature type="compositionally biased region" description="Polar residues" evidence="1">
    <location>
        <begin position="61"/>
        <end position="70"/>
    </location>
</feature>